<name>A0A1F7RBC7_9BACT</name>
<protein>
    <recommendedName>
        <fullName evidence="1">Fibronectin type-III domain-containing protein</fullName>
    </recommendedName>
</protein>
<dbReference type="SMART" id="SM00060">
    <property type="entry name" value="FN3"/>
    <property type="match status" value="2"/>
</dbReference>
<comment type="caution">
    <text evidence="2">The sequence shown here is derived from an EMBL/GenBank/DDBJ whole genome shotgun (WGS) entry which is preliminary data.</text>
</comment>
<dbReference type="PROSITE" id="PS50853">
    <property type="entry name" value="FN3"/>
    <property type="match status" value="2"/>
</dbReference>
<dbReference type="PROSITE" id="PS51257">
    <property type="entry name" value="PROKAR_LIPOPROTEIN"/>
    <property type="match status" value="1"/>
</dbReference>
<dbReference type="Gene3D" id="2.60.40.10">
    <property type="entry name" value="Immunoglobulins"/>
    <property type="match status" value="2"/>
</dbReference>
<feature type="domain" description="Fibronectin type-III" evidence="1">
    <location>
        <begin position="165"/>
        <end position="269"/>
    </location>
</feature>
<dbReference type="Proteomes" id="UP000178526">
    <property type="component" value="Unassembled WGS sequence"/>
</dbReference>
<evidence type="ECO:0000313" key="2">
    <source>
        <dbReference type="EMBL" id="OGL38197.1"/>
    </source>
</evidence>
<dbReference type="AlphaFoldDB" id="A0A1F7RBC7"/>
<gene>
    <name evidence="2" type="ORF">A2042_08870</name>
</gene>
<organism evidence="2 3">
    <name type="scientific">Candidatus Schekmanbacteria bacterium GWA2_38_11</name>
    <dbReference type="NCBI Taxonomy" id="1817876"/>
    <lineage>
        <taxon>Bacteria</taxon>
        <taxon>Candidatus Schekmaniibacteriota</taxon>
    </lineage>
</organism>
<dbReference type="InterPro" id="IPR036116">
    <property type="entry name" value="FN3_sf"/>
</dbReference>
<evidence type="ECO:0000313" key="3">
    <source>
        <dbReference type="Proteomes" id="UP000178526"/>
    </source>
</evidence>
<reference evidence="2 3" key="1">
    <citation type="journal article" date="2016" name="Nat. Commun.">
        <title>Thousands of microbial genomes shed light on interconnected biogeochemical processes in an aquifer system.</title>
        <authorList>
            <person name="Anantharaman K."/>
            <person name="Brown C.T."/>
            <person name="Hug L.A."/>
            <person name="Sharon I."/>
            <person name="Castelle C.J."/>
            <person name="Probst A.J."/>
            <person name="Thomas B.C."/>
            <person name="Singh A."/>
            <person name="Wilkins M.J."/>
            <person name="Karaoz U."/>
            <person name="Brodie E.L."/>
            <person name="Williams K.H."/>
            <person name="Hubbard S.S."/>
            <person name="Banfield J.F."/>
        </authorList>
    </citation>
    <scope>NUCLEOTIDE SEQUENCE [LARGE SCALE GENOMIC DNA]</scope>
</reference>
<dbReference type="InterPro" id="IPR003961">
    <property type="entry name" value="FN3_dom"/>
</dbReference>
<dbReference type="EMBL" id="MGDB01000154">
    <property type="protein sequence ID" value="OGL38197.1"/>
    <property type="molecule type" value="Genomic_DNA"/>
</dbReference>
<feature type="domain" description="Fibronectin type-III" evidence="1">
    <location>
        <begin position="271"/>
        <end position="365"/>
    </location>
</feature>
<proteinExistence type="predicted"/>
<dbReference type="CDD" id="cd00063">
    <property type="entry name" value="FN3"/>
    <property type="match status" value="2"/>
</dbReference>
<dbReference type="InterPro" id="IPR013783">
    <property type="entry name" value="Ig-like_fold"/>
</dbReference>
<sequence length="365" mass="41886">MEYKKKYSSLAFLFYSAGTFFVLLLLVLCSVTGCGRKGPPQVPKEVELIKITNISGEAREGEVELYWEIPKKKDKSAPLPGIKEFKIYRLPPNKEKVEGVSIAEAFNVIGSIEVKEIQDLSREIEYTDHNGFTREKWYHYVVAGFDREEQLIAISDTVDVYFSFEPGPPKNLRAEVKENYILLQWELPVLDIEGKPLKNLVGYNIYRKKIDQKAYMAINKILIKKERYVDMDLEKDVAYSYFIRAVDNHYPPWHESADSNIVEIENKNLVPPQAPRSLEAVGGMGKVSLSWERNVEPDLLGYRVYRSKTSGKDYELLNKELIREEYFDDTSAAKGLKYYYVVTAISSAKYANESSFSNEESGIAQ</sequence>
<accession>A0A1F7RBC7</accession>
<dbReference type="SUPFAM" id="SSF49265">
    <property type="entry name" value="Fibronectin type III"/>
    <property type="match status" value="1"/>
</dbReference>
<evidence type="ECO:0000259" key="1">
    <source>
        <dbReference type="PROSITE" id="PS50853"/>
    </source>
</evidence>